<sequence length="106" mass="12077">MEISRNFALSLCNDFSDNNKTDKYKNTKTNPKRKTISAKTNVNANPDNKKTSERKVFGVRNKRKKSMPTKSNASNRKKPMIVIINLENKFSSQEAEQPPIEKDSGD</sequence>
<evidence type="ECO:0000256" key="1">
    <source>
        <dbReference type="SAM" id="MobiDB-lite"/>
    </source>
</evidence>
<dbReference type="EMBL" id="BMAW01076116">
    <property type="protein sequence ID" value="GFT99957.1"/>
    <property type="molecule type" value="Genomic_DNA"/>
</dbReference>
<feature type="region of interest" description="Disordered" evidence="1">
    <location>
        <begin position="16"/>
        <end position="81"/>
    </location>
</feature>
<comment type="caution">
    <text evidence="2">The sequence shown here is derived from an EMBL/GenBank/DDBJ whole genome shotgun (WGS) entry which is preliminary data.</text>
</comment>
<proteinExistence type="predicted"/>
<evidence type="ECO:0000313" key="2">
    <source>
        <dbReference type="EMBL" id="GFT99957.1"/>
    </source>
</evidence>
<feature type="region of interest" description="Disordered" evidence="1">
    <location>
        <begin position="87"/>
        <end position="106"/>
    </location>
</feature>
<protein>
    <submittedName>
        <fullName evidence="2">Uncharacterized protein</fullName>
    </submittedName>
</protein>
<accession>A0A8X6Q0M0</accession>
<dbReference type="Proteomes" id="UP000887013">
    <property type="component" value="Unassembled WGS sequence"/>
</dbReference>
<evidence type="ECO:0000313" key="3">
    <source>
        <dbReference type="Proteomes" id="UP000887013"/>
    </source>
</evidence>
<organism evidence="2 3">
    <name type="scientific">Nephila pilipes</name>
    <name type="common">Giant wood spider</name>
    <name type="synonym">Nephila maculata</name>
    <dbReference type="NCBI Taxonomy" id="299642"/>
    <lineage>
        <taxon>Eukaryota</taxon>
        <taxon>Metazoa</taxon>
        <taxon>Ecdysozoa</taxon>
        <taxon>Arthropoda</taxon>
        <taxon>Chelicerata</taxon>
        <taxon>Arachnida</taxon>
        <taxon>Araneae</taxon>
        <taxon>Araneomorphae</taxon>
        <taxon>Entelegynae</taxon>
        <taxon>Araneoidea</taxon>
        <taxon>Nephilidae</taxon>
        <taxon>Nephila</taxon>
    </lineage>
</organism>
<gene>
    <name evidence="2" type="ORF">NPIL_153811</name>
</gene>
<name>A0A8X6Q0M0_NEPPI</name>
<keyword evidence="3" id="KW-1185">Reference proteome</keyword>
<feature type="compositionally biased region" description="Basic and acidic residues" evidence="1">
    <location>
        <begin position="47"/>
        <end position="56"/>
    </location>
</feature>
<feature type="compositionally biased region" description="Polar residues" evidence="1">
    <location>
        <begin position="37"/>
        <end position="46"/>
    </location>
</feature>
<reference evidence="2" key="1">
    <citation type="submission" date="2020-08" db="EMBL/GenBank/DDBJ databases">
        <title>Multicomponent nature underlies the extraordinary mechanical properties of spider dragline silk.</title>
        <authorList>
            <person name="Kono N."/>
            <person name="Nakamura H."/>
            <person name="Mori M."/>
            <person name="Yoshida Y."/>
            <person name="Ohtoshi R."/>
            <person name="Malay A.D."/>
            <person name="Moran D.A.P."/>
            <person name="Tomita M."/>
            <person name="Numata K."/>
            <person name="Arakawa K."/>
        </authorList>
    </citation>
    <scope>NUCLEOTIDE SEQUENCE</scope>
</reference>
<dbReference type="AlphaFoldDB" id="A0A8X6Q0M0"/>